<dbReference type="CDD" id="cd00397">
    <property type="entry name" value="DNA_BRE_C"/>
    <property type="match status" value="1"/>
</dbReference>
<protein>
    <submittedName>
        <fullName evidence="13">Tyrosine-type recombinase/integrase</fullName>
    </submittedName>
</protein>
<dbReference type="SUPFAM" id="SSF56349">
    <property type="entry name" value="DNA breaking-rejoining enzymes"/>
    <property type="match status" value="1"/>
</dbReference>
<keyword evidence="5" id="KW-0229">DNA integration</keyword>
<evidence type="ECO:0000256" key="1">
    <source>
        <dbReference type="ARBA" id="ARBA00004496"/>
    </source>
</evidence>
<evidence type="ECO:0000259" key="11">
    <source>
        <dbReference type="PROSITE" id="PS51898"/>
    </source>
</evidence>
<evidence type="ECO:0000256" key="5">
    <source>
        <dbReference type="ARBA" id="ARBA00022908"/>
    </source>
</evidence>
<accession>A0ABV7EX02</accession>
<evidence type="ECO:0000256" key="4">
    <source>
        <dbReference type="ARBA" id="ARBA00022829"/>
    </source>
</evidence>
<dbReference type="Proteomes" id="UP001595530">
    <property type="component" value="Unassembled WGS sequence"/>
</dbReference>
<dbReference type="InterPro" id="IPR010998">
    <property type="entry name" value="Integrase_recombinase_N"/>
</dbReference>
<evidence type="ECO:0000256" key="9">
    <source>
        <dbReference type="PROSITE-ProRule" id="PRU01248"/>
    </source>
</evidence>
<dbReference type="PANTHER" id="PTHR30349">
    <property type="entry name" value="PHAGE INTEGRASE-RELATED"/>
    <property type="match status" value="1"/>
</dbReference>
<comment type="subcellular location">
    <subcellularLocation>
        <location evidence="1">Cytoplasm</location>
    </subcellularLocation>
</comment>
<keyword evidence="4" id="KW-0159">Chromosome partition</keyword>
<feature type="domain" description="Tyr recombinase" evidence="11">
    <location>
        <begin position="176"/>
        <end position="392"/>
    </location>
</feature>
<keyword evidence="6 9" id="KW-0238">DNA-binding</keyword>
<dbReference type="InterPro" id="IPR044068">
    <property type="entry name" value="CB"/>
</dbReference>
<evidence type="ECO:0000256" key="3">
    <source>
        <dbReference type="ARBA" id="ARBA00022618"/>
    </source>
</evidence>
<keyword evidence="7" id="KW-0233">DNA recombination</keyword>
<dbReference type="InterPro" id="IPR011010">
    <property type="entry name" value="DNA_brk_join_enz"/>
</dbReference>
<evidence type="ECO:0000313" key="14">
    <source>
        <dbReference type="Proteomes" id="UP001595530"/>
    </source>
</evidence>
<evidence type="ECO:0000313" key="13">
    <source>
        <dbReference type="EMBL" id="MFC3106393.1"/>
    </source>
</evidence>
<dbReference type="Gene3D" id="1.10.443.10">
    <property type="entry name" value="Intergrase catalytic core"/>
    <property type="match status" value="1"/>
</dbReference>
<evidence type="ECO:0000256" key="10">
    <source>
        <dbReference type="SAM" id="MobiDB-lite"/>
    </source>
</evidence>
<name>A0ABV7EX02_9BURK</name>
<keyword evidence="2" id="KW-0963">Cytoplasm</keyword>
<organism evidence="13 14">
    <name type="scientific">Undibacterium arcticum</name>
    <dbReference type="NCBI Taxonomy" id="1762892"/>
    <lineage>
        <taxon>Bacteria</taxon>
        <taxon>Pseudomonadati</taxon>
        <taxon>Pseudomonadota</taxon>
        <taxon>Betaproteobacteria</taxon>
        <taxon>Burkholderiales</taxon>
        <taxon>Oxalobacteraceae</taxon>
        <taxon>Undibacterium</taxon>
    </lineage>
</organism>
<gene>
    <name evidence="13" type="ORF">ACFOFO_00170</name>
</gene>
<dbReference type="EMBL" id="JBHRTP010000002">
    <property type="protein sequence ID" value="MFC3106393.1"/>
    <property type="molecule type" value="Genomic_DNA"/>
</dbReference>
<evidence type="ECO:0000256" key="6">
    <source>
        <dbReference type="ARBA" id="ARBA00023125"/>
    </source>
</evidence>
<feature type="domain" description="Core-binding (CB)" evidence="12">
    <location>
        <begin position="49"/>
        <end position="153"/>
    </location>
</feature>
<dbReference type="InterPro" id="IPR002104">
    <property type="entry name" value="Integrase_catalytic"/>
</dbReference>
<feature type="compositionally biased region" description="Basic and acidic residues" evidence="10">
    <location>
        <begin position="381"/>
        <end position="398"/>
    </location>
</feature>
<dbReference type="RefSeq" id="WP_390330469.1">
    <property type="nucleotide sequence ID" value="NZ_JBHRTP010000002.1"/>
</dbReference>
<dbReference type="Pfam" id="PF00589">
    <property type="entry name" value="Phage_integrase"/>
    <property type="match status" value="1"/>
</dbReference>
<dbReference type="InterPro" id="IPR050090">
    <property type="entry name" value="Tyrosine_recombinase_XerCD"/>
</dbReference>
<evidence type="ECO:0000256" key="2">
    <source>
        <dbReference type="ARBA" id="ARBA00022490"/>
    </source>
</evidence>
<reference evidence="14" key="1">
    <citation type="journal article" date="2019" name="Int. J. Syst. Evol. Microbiol.">
        <title>The Global Catalogue of Microorganisms (GCM) 10K type strain sequencing project: providing services to taxonomists for standard genome sequencing and annotation.</title>
        <authorList>
            <consortium name="The Broad Institute Genomics Platform"/>
            <consortium name="The Broad Institute Genome Sequencing Center for Infectious Disease"/>
            <person name="Wu L."/>
            <person name="Ma J."/>
        </authorList>
    </citation>
    <scope>NUCLEOTIDE SEQUENCE [LARGE SCALE GENOMIC DNA]</scope>
    <source>
        <strain evidence="14">KCTC 42986</strain>
    </source>
</reference>
<dbReference type="Gene3D" id="1.10.150.130">
    <property type="match status" value="1"/>
</dbReference>
<keyword evidence="3" id="KW-0132">Cell division</keyword>
<proteinExistence type="predicted"/>
<dbReference type="PROSITE" id="PS51898">
    <property type="entry name" value="TYR_RECOMBINASE"/>
    <property type="match status" value="1"/>
</dbReference>
<dbReference type="InterPro" id="IPR013762">
    <property type="entry name" value="Integrase-like_cat_sf"/>
</dbReference>
<keyword evidence="14" id="KW-1185">Reference proteome</keyword>
<evidence type="ECO:0000259" key="12">
    <source>
        <dbReference type="PROSITE" id="PS51900"/>
    </source>
</evidence>
<dbReference type="PANTHER" id="PTHR30349:SF77">
    <property type="entry name" value="TYROSINE RECOMBINASE XERC"/>
    <property type="match status" value="1"/>
</dbReference>
<evidence type="ECO:0000256" key="7">
    <source>
        <dbReference type="ARBA" id="ARBA00023172"/>
    </source>
</evidence>
<dbReference type="PROSITE" id="PS51900">
    <property type="entry name" value="CB"/>
    <property type="match status" value="1"/>
</dbReference>
<comment type="caution">
    <text evidence="13">The sequence shown here is derived from an EMBL/GenBank/DDBJ whole genome shotgun (WGS) entry which is preliminary data.</text>
</comment>
<feature type="region of interest" description="Disordered" evidence="10">
    <location>
        <begin position="371"/>
        <end position="398"/>
    </location>
</feature>
<keyword evidence="8" id="KW-0131">Cell cycle</keyword>
<sequence length="398" mass="45756">MPSANLHPDMPPALATIESVQLPSHIDGRDGTNRATGNRPQIAADYDVDAIKAWLARFLDTKTTFDNYRKEAERLLLWSTVQLGKPLSSLTHEDLLVYQRFLSDPQPAKLWVMCDGRKFARAHPEWRPFAGPLSPASQRQAIIILNTLFSWLVNAGYLAGNPLSLSRQRARKAKPRITRYLEEDLWNEVKMTIDLMPKESDREREHYYRGRWLFSLLYLCGLRISEVVGNTMGSFFCRRDKAGEERWWLEILGKGDKLRIVPATNELMVELARYRREKGLASFPLAGDDVPLLLPIGRRTEPMTRGAVHAIVKKVFEHTAIRLRQRGEQFQAIADRVEQASAHWLRHTAGSHMANSDVDLRHVRDNLGHESIGTTSNYLHSSDDKRHKETEEKHRIKW</sequence>
<evidence type="ECO:0000256" key="8">
    <source>
        <dbReference type="ARBA" id="ARBA00023306"/>
    </source>
</evidence>